<dbReference type="Proteomes" id="UP000295499">
    <property type="component" value="Unassembled WGS sequence"/>
</dbReference>
<evidence type="ECO:0000259" key="7">
    <source>
        <dbReference type="PROSITE" id="PS50109"/>
    </source>
</evidence>
<dbReference type="InterPro" id="IPR036097">
    <property type="entry name" value="HisK_dim/P_sf"/>
</dbReference>
<sequence length="381" mass="42252">MTTGKENITKTLNAMNLRPTLPNNTRSQERNATEVAQSDYMLSQLLQNAGIGIWNFAIDADEISLCPTASAFFKNSKASVSIFRILRLILLQDARFLIKALNKACRKKGSLSADVRLITAIDENPRWLRISGKYNNDKGNEALGGTIIDISAEKAEEQRKEDYVALLNHELKSPLTTIKLYVQMALKQISLGQADQISETLDKAEMQVGVMSRMIDNFLTTSAVSNSSLQLVHEPFDMVKLIHDTVTEIGMIYPDRKFDICFSSDAIVFADREKIAQVLVNYLSNAVKYSPAKGSISVKCRTHADQVQVSVTDEGRGIAPEDQAKIFDRFYRTNPNGIKGFGLGLYLVKEIINSHKGKVWLDSVPSGGSTFHFSLPALGLK</sequence>
<evidence type="ECO:0000256" key="1">
    <source>
        <dbReference type="ARBA" id="ARBA00000085"/>
    </source>
</evidence>
<dbReference type="Gene3D" id="3.30.565.10">
    <property type="entry name" value="Histidine kinase-like ATPase, C-terminal domain"/>
    <property type="match status" value="1"/>
</dbReference>
<dbReference type="InterPro" id="IPR003661">
    <property type="entry name" value="HisK_dim/P_dom"/>
</dbReference>
<evidence type="ECO:0000256" key="2">
    <source>
        <dbReference type="ARBA" id="ARBA00012438"/>
    </source>
</evidence>
<dbReference type="Gene3D" id="3.30.450.20">
    <property type="entry name" value="PAS domain"/>
    <property type="match status" value="1"/>
</dbReference>
<dbReference type="GO" id="GO:0016036">
    <property type="term" value="P:cellular response to phosphate starvation"/>
    <property type="evidence" value="ECO:0007669"/>
    <property type="project" value="TreeGrafter"/>
</dbReference>
<dbReference type="SMART" id="SM00387">
    <property type="entry name" value="HATPase_c"/>
    <property type="match status" value="1"/>
</dbReference>
<keyword evidence="4" id="KW-0808">Transferase</keyword>
<dbReference type="AlphaFoldDB" id="A0A4R6IPN9"/>
<keyword evidence="6" id="KW-0902">Two-component regulatory system</keyword>
<dbReference type="GO" id="GO:0005886">
    <property type="term" value="C:plasma membrane"/>
    <property type="evidence" value="ECO:0007669"/>
    <property type="project" value="TreeGrafter"/>
</dbReference>
<dbReference type="SUPFAM" id="SSF55785">
    <property type="entry name" value="PYP-like sensor domain (PAS domain)"/>
    <property type="match status" value="1"/>
</dbReference>
<dbReference type="InterPro" id="IPR005467">
    <property type="entry name" value="His_kinase_dom"/>
</dbReference>
<dbReference type="EMBL" id="SNWM01000001">
    <property type="protein sequence ID" value="TDO24274.1"/>
    <property type="molecule type" value="Genomic_DNA"/>
</dbReference>
<dbReference type="EC" id="2.7.13.3" evidence="2"/>
<dbReference type="FunFam" id="3.30.565.10:FF:000006">
    <property type="entry name" value="Sensor histidine kinase WalK"/>
    <property type="match status" value="1"/>
</dbReference>
<dbReference type="GO" id="GO:0000155">
    <property type="term" value="F:phosphorelay sensor kinase activity"/>
    <property type="evidence" value="ECO:0007669"/>
    <property type="project" value="InterPro"/>
</dbReference>
<evidence type="ECO:0000256" key="5">
    <source>
        <dbReference type="ARBA" id="ARBA00022777"/>
    </source>
</evidence>
<dbReference type="SMART" id="SM00388">
    <property type="entry name" value="HisKA"/>
    <property type="match status" value="1"/>
</dbReference>
<reference evidence="8 9" key="1">
    <citation type="submission" date="2019-03" db="EMBL/GenBank/DDBJ databases">
        <title>Genomic Encyclopedia of Archaeal and Bacterial Type Strains, Phase II (KMG-II): from individual species to whole genera.</title>
        <authorList>
            <person name="Goeker M."/>
        </authorList>
    </citation>
    <scope>NUCLEOTIDE SEQUENCE [LARGE SCALE GENOMIC DNA]</scope>
    <source>
        <strain evidence="8 9">DSM 19034</strain>
    </source>
</reference>
<name>A0A4R6IPN9_9SPHI</name>
<dbReference type="InterPro" id="IPR035965">
    <property type="entry name" value="PAS-like_dom_sf"/>
</dbReference>
<gene>
    <name evidence="8" type="ORF">CLV32_0563</name>
</gene>
<evidence type="ECO:0000313" key="8">
    <source>
        <dbReference type="EMBL" id="TDO24274.1"/>
    </source>
</evidence>
<evidence type="ECO:0000256" key="6">
    <source>
        <dbReference type="ARBA" id="ARBA00023012"/>
    </source>
</evidence>
<proteinExistence type="predicted"/>
<dbReference type="InterPro" id="IPR004358">
    <property type="entry name" value="Sig_transdc_His_kin-like_C"/>
</dbReference>
<dbReference type="CDD" id="cd00082">
    <property type="entry name" value="HisKA"/>
    <property type="match status" value="1"/>
</dbReference>
<evidence type="ECO:0000256" key="4">
    <source>
        <dbReference type="ARBA" id="ARBA00022679"/>
    </source>
</evidence>
<comment type="catalytic activity">
    <reaction evidence="1">
        <text>ATP + protein L-histidine = ADP + protein N-phospho-L-histidine.</text>
        <dbReference type="EC" id="2.7.13.3"/>
    </reaction>
</comment>
<keyword evidence="3" id="KW-0597">Phosphoprotein</keyword>
<evidence type="ECO:0000313" key="9">
    <source>
        <dbReference type="Proteomes" id="UP000295499"/>
    </source>
</evidence>
<dbReference type="PRINTS" id="PR00344">
    <property type="entry name" value="BCTRLSENSOR"/>
</dbReference>
<comment type="caution">
    <text evidence="8">The sequence shown here is derived from an EMBL/GenBank/DDBJ whole genome shotgun (WGS) entry which is preliminary data.</text>
</comment>
<organism evidence="8 9">
    <name type="scientific">Pedobacter duraquae</name>
    <dbReference type="NCBI Taxonomy" id="425511"/>
    <lineage>
        <taxon>Bacteria</taxon>
        <taxon>Pseudomonadati</taxon>
        <taxon>Bacteroidota</taxon>
        <taxon>Sphingobacteriia</taxon>
        <taxon>Sphingobacteriales</taxon>
        <taxon>Sphingobacteriaceae</taxon>
        <taxon>Pedobacter</taxon>
    </lineage>
</organism>
<dbReference type="Pfam" id="PF02518">
    <property type="entry name" value="HATPase_c"/>
    <property type="match status" value="1"/>
</dbReference>
<keyword evidence="5" id="KW-0418">Kinase</keyword>
<dbReference type="PANTHER" id="PTHR45453:SF1">
    <property type="entry name" value="PHOSPHATE REGULON SENSOR PROTEIN PHOR"/>
    <property type="match status" value="1"/>
</dbReference>
<dbReference type="Gene3D" id="1.10.287.130">
    <property type="match status" value="1"/>
</dbReference>
<dbReference type="SUPFAM" id="SSF55874">
    <property type="entry name" value="ATPase domain of HSP90 chaperone/DNA topoisomerase II/histidine kinase"/>
    <property type="match status" value="1"/>
</dbReference>
<accession>A0A4R6IPN9</accession>
<dbReference type="Pfam" id="PF00512">
    <property type="entry name" value="HisKA"/>
    <property type="match status" value="1"/>
</dbReference>
<keyword evidence="9" id="KW-1185">Reference proteome</keyword>
<dbReference type="PANTHER" id="PTHR45453">
    <property type="entry name" value="PHOSPHATE REGULON SENSOR PROTEIN PHOR"/>
    <property type="match status" value="1"/>
</dbReference>
<dbReference type="InterPro" id="IPR050351">
    <property type="entry name" value="BphY/WalK/GraS-like"/>
</dbReference>
<dbReference type="InterPro" id="IPR036890">
    <property type="entry name" value="HATPase_C_sf"/>
</dbReference>
<dbReference type="PROSITE" id="PS50109">
    <property type="entry name" value="HIS_KIN"/>
    <property type="match status" value="1"/>
</dbReference>
<feature type="domain" description="Histidine kinase" evidence="7">
    <location>
        <begin position="166"/>
        <end position="379"/>
    </location>
</feature>
<dbReference type="InterPro" id="IPR003594">
    <property type="entry name" value="HATPase_dom"/>
</dbReference>
<dbReference type="SUPFAM" id="SSF47384">
    <property type="entry name" value="Homodimeric domain of signal transducing histidine kinase"/>
    <property type="match status" value="1"/>
</dbReference>
<evidence type="ECO:0000256" key="3">
    <source>
        <dbReference type="ARBA" id="ARBA00022553"/>
    </source>
</evidence>
<protein>
    <recommendedName>
        <fullName evidence="2">histidine kinase</fullName>
        <ecNumber evidence="2">2.7.13.3</ecNumber>
    </recommendedName>
</protein>
<dbReference type="GO" id="GO:0004721">
    <property type="term" value="F:phosphoprotein phosphatase activity"/>
    <property type="evidence" value="ECO:0007669"/>
    <property type="project" value="TreeGrafter"/>
</dbReference>